<gene>
    <name evidence="1" type="ORF">LAZ67_21001318</name>
</gene>
<dbReference type="Proteomes" id="UP001235939">
    <property type="component" value="Chromosome 21"/>
</dbReference>
<reference evidence="1 2" key="1">
    <citation type="submission" date="2022-01" db="EMBL/GenBank/DDBJ databases">
        <title>A chromosomal length assembly of Cordylochernes scorpioides.</title>
        <authorList>
            <person name="Zeh D."/>
            <person name="Zeh J."/>
        </authorList>
    </citation>
    <scope>NUCLEOTIDE SEQUENCE [LARGE SCALE GENOMIC DNA]</scope>
    <source>
        <strain evidence="1">IN4F17</strain>
        <tissue evidence="1">Whole Body</tissue>
    </source>
</reference>
<sequence>MYGDIQIRISKILEVKAEEKEKAISEAGSKSSRRTKLKLPKMELPCFDGGLENWIPHGNEMIPGSRAHRFSGSYTHTGENYENVIRALKSRFEDKNLLVELYSRKLLNLVVLNAQRQNTILDHLYDEISAYLQSFKSLNIPSEYLEVFLFPLVESCLPTEILQVWQRTPEASYGRDDDQEVEQRKGDRLKALMSFFTSRMGENNPKPNFPPRRLQFKRNNEPTAAQLFVSKNENDKHSRGSFLSTNYDRESKCIFCDKMGLVNWKCLKVGRMTRDEQLKKMSDAGVCFKCLKRSHLRRHCRTKTI</sequence>
<evidence type="ECO:0000313" key="2">
    <source>
        <dbReference type="Proteomes" id="UP001235939"/>
    </source>
</evidence>
<proteinExistence type="predicted"/>
<accession>A0ABY6LLV6</accession>
<dbReference type="InterPro" id="IPR005312">
    <property type="entry name" value="DUF1759"/>
</dbReference>
<evidence type="ECO:0000313" key="1">
    <source>
        <dbReference type="EMBL" id="UYV82196.1"/>
    </source>
</evidence>
<evidence type="ECO:0008006" key="3">
    <source>
        <dbReference type="Google" id="ProtNLM"/>
    </source>
</evidence>
<keyword evidence="2" id="KW-1185">Reference proteome</keyword>
<dbReference type="EMBL" id="CP092883">
    <property type="protein sequence ID" value="UYV82196.1"/>
    <property type="molecule type" value="Genomic_DNA"/>
</dbReference>
<name>A0ABY6LLV6_9ARAC</name>
<dbReference type="Pfam" id="PF03564">
    <property type="entry name" value="DUF1759"/>
    <property type="match status" value="1"/>
</dbReference>
<organism evidence="1 2">
    <name type="scientific">Cordylochernes scorpioides</name>
    <dbReference type="NCBI Taxonomy" id="51811"/>
    <lineage>
        <taxon>Eukaryota</taxon>
        <taxon>Metazoa</taxon>
        <taxon>Ecdysozoa</taxon>
        <taxon>Arthropoda</taxon>
        <taxon>Chelicerata</taxon>
        <taxon>Arachnida</taxon>
        <taxon>Pseudoscorpiones</taxon>
        <taxon>Cheliferoidea</taxon>
        <taxon>Chernetidae</taxon>
        <taxon>Cordylochernes</taxon>
    </lineage>
</organism>
<protein>
    <recommendedName>
        <fullName evidence="3">CCHC-type domain-containing protein</fullName>
    </recommendedName>
</protein>